<dbReference type="GO" id="GO:0005737">
    <property type="term" value="C:cytoplasm"/>
    <property type="evidence" value="ECO:0007669"/>
    <property type="project" value="TreeGrafter"/>
</dbReference>
<dbReference type="EC" id="2.7.-.-" evidence="4"/>
<keyword evidence="3 4" id="KW-0418">Kinase</keyword>
<comment type="similarity">
    <text evidence="1 4">Belongs to the inositol phosphokinase (IPK) family.</text>
</comment>
<reference evidence="6" key="1">
    <citation type="submission" date="2017-02" db="UniProtKB">
        <authorList>
            <consortium name="WormBaseParasite"/>
        </authorList>
    </citation>
    <scope>IDENTIFICATION</scope>
</reference>
<accession>A0A0M3I0Q6</accession>
<dbReference type="Proteomes" id="UP000036681">
    <property type="component" value="Unplaced"/>
</dbReference>
<evidence type="ECO:0000256" key="1">
    <source>
        <dbReference type="ARBA" id="ARBA00007374"/>
    </source>
</evidence>
<keyword evidence="2 4" id="KW-0808">Transferase</keyword>
<dbReference type="PANTHER" id="PTHR12400:SF21">
    <property type="entry name" value="KINASE"/>
    <property type="match status" value="1"/>
</dbReference>
<dbReference type="AlphaFoldDB" id="A0A0M3I0Q6"/>
<organism evidence="5 6">
    <name type="scientific">Ascaris lumbricoides</name>
    <name type="common">Giant roundworm</name>
    <dbReference type="NCBI Taxonomy" id="6252"/>
    <lineage>
        <taxon>Eukaryota</taxon>
        <taxon>Metazoa</taxon>
        <taxon>Ecdysozoa</taxon>
        <taxon>Nematoda</taxon>
        <taxon>Chromadorea</taxon>
        <taxon>Rhabditida</taxon>
        <taxon>Spirurina</taxon>
        <taxon>Ascaridomorpha</taxon>
        <taxon>Ascaridoidea</taxon>
        <taxon>Ascarididae</taxon>
        <taxon>Ascaris</taxon>
    </lineage>
</organism>
<dbReference type="SUPFAM" id="SSF56104">
    <property type="entry name" value="SAICAR synthase-like"/>
    <property type="match status" value="1"/>
</dbReference>
<dbReference type="WBParaSite" id="ALUE_0000974501-mRNA-1">
    <property type="protein sequence ID" value="ALUE_0000974501-mRNA-1"/>
    <property type="gene ID" value="ALUE_0000974501"/>
</dbReference>
<dbReference type="PANTHER" id="PTHR12400">
    <property type="entry name" value="INOSITOL POLYPHOSPHATE KINASE"/>
    <property type="match status" value="1"/>
</dbReference>
<dbReference type="GO" id="GO:0046854">
    <property type="term" value="P:phosphatidylinositol phosphate biosynthetic process"/>
    <property type="evidence" value="ECO:0007669"/>
    <property type="project" value="TreeGrafter"/>
</dbReference>
<evidence type="ECO:0000313" key="5">
    <source>
        <dbReference type="Proteomes" id="UP000036681"/>
    </source>
</evidence>
<dbReference type="InterPro" id="IPR005522">
    <property type="entry name" value="IPK"/>
</dbReference>
<evidence type="ECO:0000256" key="3">
    <source>
        <dbReference type="ARBA" id="ARBA00022777"/>
    </source>
</evidence>
<evidence type="ECO:0000313" key="6">
    <source>
        <dbReference type="WBParaSite" id="ALUE_0000974501-mRNA-1"/>
    </source>
</evidence>
<dbReference type="InterPro" id="IPR038286">
    <property type="entry name" value="IPK_sf"/>
</dbReference>
<evidence type="ECO:0000256" key="2">
    <source>
        <dbReference type="ARBA" id="ARBA00022679"/>
    </source>
</evidence>
<dbReference type="GO" id="GO:0000828">
    <property type="term" value="F:inositol hexakisphosphate kinase activity"/>
    <property type="evidence" value="ECO:0007669"/>
    <property type="project" value="TreeGrafter"/>
</dbReference>
<dbReference type="GO" id="GO:0005634">
    <property type="term" value="C:nucleus"/>
    <property type="evidence" value="ECO:0007669"/>
    <property type="project" value="TreeGrafter"/>
</dbReference>
<dbReference type="GO" id="GO:0032958">
    <property type="term" value="P:inositol phosphate biosynthetic process"/>
    <property type="evidence" value="ECO:0007669"/>
    <property type="project" value="InterPro"/>
</dbReference>
<evidence type="ECO:0000256" key="4">
    <source>
        <dbReference type="RuleBase" id="RU363090"/>
    </source>
</evidence>
<dbReference type="Pfam" id="PF03770">
    <property type="entry name" value="IPK"/>
    <property type="match status" value="1"/>
</dbReference>
<protein>
    <recommendedName>
        <fullName evidence="4">Kinase</fullName>
        <ecNumber evidence="4">2.7.-.-</ecNumber>
    </recommendedName>
</protein>
<name>A0A0M3I0Q6_ASCLU</name>
<dbReference type="Gene3D" id="3.30.470.160">
    <property type="entry name" value="Inositol polyphosphate kinase"/>
    <property type="match status" value="1"/>
</dbReference>
<proteinExistence type="inferred from homology"/>
<sequence length="383" mass="43047">MQPTARLRYIFAQVKLRFGTSKISSAQFWKFIQPNFLIRPCNVAENSAPAEFSTLVRQNKWAQRDVSGSKMNVGGFAHQVGGHFGLLVCGGHVCKPLNAREIAFYEQIGERFAPYTAKCCGSVSISLQGWIDGSLTLSTDANVPCHSRSLCNDEVVFRLSKGGRVEADRYDNAWARQCQSKVVQKLLKGYAWFVLMENVVAHFARPCVVDLKMGTRQYGDDASAQKRATQAHKCRTSTSAEMGVRLVGMQLYREETSTYFYVNKYDGRQMDSDAFRETLTEYLVKAGRIRTITLMKKLVALRKLLAAAEGFRFFSSSLLIAFDAKTDKIDPDSCIELKMIDFAHSTFEGFLNDERHYGPDEGYLLGIDSLVDLLTNIVNHNLT</sequence>
<keyword evidence="5" id="KW-1185">Reference proteome</keyword>